<dbReference type="Ensembl" id="ENSCINT00000026836.2">
    <property type="protein sequence ID" value="ENSCINP00000026590.2"/>
    <property type="gene ID" value="ENSCING00000014800.2"/>
</dbReference>
<feature type="transmembrane region" description="Helical" evidence="1">
    <location>
        <begin position="104"/>
        <end position="125"/>
    </location>
</feature>
<organism evidence="3 4">
    <name type="scientific">Ciona intestinalis</name>
    <name type="common">Transparent sea squirt</name>
    <name type="synonym">Ascidia intestinalis</name>
    <dbReference type="NCBI Taxonomy" id="7719"/>
    <lineage>
        <taxon>Eukaryota</taxon>
        <taxon>Metazoa</taxon>
        <taxon>Chordata</taxon>
        <taxon>Tunicata</taxon>
        <taxon>Ascidiacea</taxon>
        <taxon>Phlebobranchia</taxon>
        <taxon>Cionidae</taxon>
        <taxon>Ciona</taxon>
    </lineage>
</organism>
<evidence type="ECO:0000256" key="1">
    <source>
        <dbReference type="SAM" id="Phobius"/>
    </source>
</evidence>
<feature type="transmembrane region" description="Helical" evidence="1">
    <location>
        <begin position="61"/>
        <end position="84"/>
    </location>
</feature>
<evidence type="ECO:0000259" key="2">
    <source>
        <dbReference type="Pfam" id="PF07693"/>
    </source>
</evidence>
<dbReference type="Pfam" id="PF07693">
    <property type="entry name" value="KAP_NTPase"/>
    <property type="match status" value="1"/>
</dbReference>
<dbReference type="STRING" id="7719.ENSCINP00000026590"/>
<keyword evidence="1" id="KW-1133">Transmembrane helix</keyword>
<reference evidence="4" key="1">
    <citation type="journal article" date="2002" name="Science">
        <title>The draft genome of Ciona intestinalis: insights into chordate and vertebrate origins.</title>
        <authorList>
            <person name="Dehal P."/>
            <person name="Satou Y."/>
            <person name="Campbell R.K."/>
            <person name="Chapman J."/>
            <person name="Degnan B."/>
            <person name="De Tomaso A."/>
            <person name="Davidson B."/>
            <person name="Di Gregorio A."/>
            <person name="Gelpke M."/>
            <person name="Goodstein D.M."/>
            <person name="Harafuji N."/>
            <person name="Hastings K.E."/>
            <person name="Ho I."/>
            <person name="Hotta K."/>
            <person name="Huang W."/>
            <person name="Kawashima T."/>
            <person name="Lemaire P."/>
            <person name="Martinez D."/>
            <person name="Meinertzhagen I.A."/>
            <person name="Necula S."/>
            <person name="Nonaka M."/>
            <person name="Putnam N."/>
            <person name="Rash S."/>
            <person name="Saiga H."/>
            <person name="Satake M."/>
            <person name="Terry A."/>
            <person name="Yamada L."/>
            <person name="Wang H.G."/>
            <person name="Awazu S."/>
            <person name="Azumi K."/>
            <person name="Boore J."/>
            <person name="Branno M."/>
            <person name="Chin-Bow S."/>
            <person name="DeSantis R."/>
            <person name="Doyle S."/>
            <person name="Francino P."/>
            <person name="Keys D.N."/>
            <person name="Haga S."/>
            <person name="Hayashi H."/>
            <person name="Hino K."/>
            <person name="Imai K.S."/>
            <person name="Inaba K."/>
            <person name="Kano S."/>
            <person name="Kobayashi K."/>
            <person name="Kobayashi M."/>
            <person name="Lee B.I."/>
            <person name="Makabe K.W."/>
            <person name="Manohar C."/>
            <person name="Matassi G."/>
            <person name="Medina M."/>
            <person name="Mochizuki Y."/>
            <person name="Mount S."/>
            <person name="Morishita T."/>
            <person name="Miura S."/>
            <person name="Nakayama A."/>
            <person name="Nishizaka S."/>
            <person name="Nomoto H."/>
            <person name="Ohta F."/>
            <person name="Oishi K."/>
            <person name="Rigoutsos I."/>
            <person name="Sano M."/>
            <person name="Sasaki A."/>
            <person name="Sasakura Y."/>
            <person name="Shoguchi E."/>
            <person name="Shin-i T."/>
            <person name="Spagnuolo A."/>
            <person name="Stainier D."/>
            <person name="Suzuki M.M."/>
            <person name="Tassy O."/>
            <person name="Takatori N."/>
            <person name="Tokuoka M."/>
            <person name="Yagi K."/>
            <person name="Yoshizaki F."/>
            <person name="Wada S."/>
            <person name="Zhang C."/>
            <person name="Hyatt P.D."/>
            <person name="Larimer F."/>
            <person name="Detter C."/>
            <person name="Doggett N."/>
            <person name="Glavina T."/>
            <person name="Hawkins T."/>
            <person name="Richardson P."/>
            <person name="Lucas S."/>
            <person name="Kohara Y."/>
            <person name="Levine M."/>
            <person name="Satoh N."/>
            <person name="Rokhsar D.S."/>
        </authorList>
    </citation>
    <scope>NUCLEOTIDE SEQUENCE [LARGE SCALE GENOMIC DNA]</scope>
</reference>
<proteinExistence type="predicted"/>
<reference evidence="3" key="3">
    <citation type="submission" date="2025-09" db="UniProtKB">
        <authorList>
            <consortium name="Ensembl"/>
        </authorList>
    </citation>
    <scope>IDENTIFICATION</scope>
</reference>
<sequence length="592" mass="67020">MANNKNEIVEKVTEHDNNCIEMNNLVDADDITTSRLPEPTKITFASHFLKHPKRVCCGCPFLCFCVLFFIAIIVFPIGVCILVTQLQLDVMRTSRAIPAEVQILAWMPAAMACLVVFGRFCYAMFQSQTRRVNQALVGAKGNMATELGFMNKVKDEVKIIEKLVRCLRFTHKKNYKIIISIDDLDRCPHEKVKSVLEAVSILLSDRSSPFICLIALDSRVAVKCIEEDMGSALLKANVNGHEYLKKIINLPFCLPELGSRDKRRYFAGMMDQADRTKLKQKTPELMRNGAHRSTSQSGGDVIKHLGDDEDALQDISTQTGDGFILSKDTNDRDVPNTLLTTNHHPPSPPSLQYHDVVDGTEKQVLDDVGEKEFLFLCRKFLHDDETLKYHLSGNPRNMKRIFNVVSMTTQLMRSLDAHKQRSAEMNELRQPTNTPPSLAASYNVMCRPTIGRNAADAKDIVGWVVLTDQWPYRVSYLLQVIEDADQRSNAGRRSESIDDDVTLICIYQNTVIPELNSNLNVNEATLLSLDGDPDLFLGFLQNYSITKRRAIELKSVTVNLDHSLRQNIALYRSLVDLQKNQQQKSKEFDYCK</sequence>
<dbReference type="AlphaFoldDB" id="F6UYN1"/>
<dbReference type="InParanoid" id="F6UYN1"/>
<name>F6UYN1_CIOIN</name>
<dbReference type="HOGENOM" id="CLU_460743_0_0_1"/>
<dbReference type="PANTHER" id="PTHR22674">
    <property type="entry name" value="NTPASE, KAP FAMILY P-LOOP DOMAIN-CONTAINING 1"/>
    <property type="match status" value="1"/>
</dbReference>
<dbReference type="Proteomes" id="UP000008144">
    <property type="component" value="Unassembled WGS sequence"/>
</dbReference>
<dbReference type="GeneTree" id="ENSGT00650000093443"/>
<feature type="domain" description="KAP NTPase" evidence="2">
    <location>
        <begin position="139"/>
        <end position="411"/>
    </location>
</feature>
<dbReference type="InterPro" id="IPR011646">
    <property type="entry name" value="KAP_P-loop"/>
</dbReference>
<evidence type="ECO:0000313" key="3">
    <source>
        <dbReference type="Ensembl" id="ENSCINP00000026590.2"/>
    </source>
</evidence>
<reference evidence="3" key="2">
    <citation type="submission" date="2025-08" db="UniProtKB">
        <authorList>
            <consortium name="Ensembl"/>
        </authorList>
    </citation>
    <scope>IDENTIFICATION</scope>
</reference>
<dbReference type="InterPro" id="IPR052754">
    <property type="entry name" value="NTPase_KAP_P-loop"/>
</dbReference>
<keyword evidence="4" id="KW-1185">Reference proteome</keyword>
<accession>F6UYN1</accession>
<dbReference type="PANTHER" id="PTHR22674:SF6">
    <property type="entry name" value="NTPASE KAP FAMILY P-LOOP DOMAIN-CONTAINING PROTEIN 1"/>
    <property type="match status" value="1"/>
</dbReference>
<protein>
    <recommendedName>
        <fullName evidence="2">KAP NTPase domain-containing protein</fullName>
    </recommendedName>
</protein>
<keyword evidence="1" id="KW-0472">Membrane</keyword>
<keyword evidence="1" id="KW-0812">Transmembrane</keyword>
<evidence type="ECO:0000313" key="4">
    <source>
        <dbReference type="Proteomes" id="UP000008144"/>
    </source>
</evidence>